<dbReference type="GO" id="GO:0005886">
    <property type="term" value="C:plasma membrane"/>
    <property type="evidence" value="ECO:0007669"/>
    <property type="project" value="TreeGrafter"/>
</dbReference>
<evidence type="ECO:0000256" key="8">
    <source>
        <dbReference type="ARBA" id="ARBA00023201"/>
    </source>
</evidence>
<proteinExistence type="predicted"/>
<feature type="transmembrane region" description="Helical" evidence="12">
    <location>
        <begin position="252"/>
        <end position="285"/>
    </location>
</feature>
<feature type="domain" description="Cation/H+ exchanger transmembrane" evidence="13">
    <location>
        <begin position="22"/>
        <end position="425"/>
    </location>
</feature>
<dbReference type="AlphaFoldDB" id="A0A7S3VPM3"/>
<feature type="transmembrane region" description="Helical" evidence="12">
    <location>
        <begin position="35"/>
        <end position="53"/>
    </location>
</feature>
<feature type="transmembrane region" description="Helical" evidence="12">
    <location>
        <begin position="403"/>
        <end position="424"/>
    </location>
</feature>
<sequence length="674" mass="74507">MAESLDIPLVELFLLGLFGAVLLLGNYFKKTSLETFVGAPTIGICLGIAFSAITVYGGATETYKKVLSFEPDIFLYALLPTIIIDASLNVNAHLLLLNFGTILNTAFIGTTGATFIIGVMQWAFGQAGIAYRMSFLHNLLLGSVISATDPVSVLAVFQALEADGNLFIIVFGESVINDAVAEVLFETVSDFLDYEGHTAVPVNAREVWRAIGIFIGIFLGSITMGLAFGLVNAGIMRSGHFRSQGSAYETGFVIVFLYASYFSATVAHLSGIVTVFFCGLIVRAYTWPNICTEARLLIHSTFELVASLLDIFLFVYIGITVFTLEIFSIWRFAALCLISIAAGRLVGILCSVAVPNLLRPPQRRMGPKVLFLMWWSGLRGAMAFALASLAADRFHEQGEVMRTCVFYVAFLTVVFNGGTIGWLLQVSKLTEADRLAGLDKKSALTQVEEEPNEEHSEADDELGEGPPPTPPTPHAHAHQTFFNPLEFHPPPSSAPRTANGYGRLGVHSLPLARIQRRSQPHVPPPRQPRPLAAPSYSPWEQEHRMHAPLEAHSYKPWEDDVERLSRPISRHRLRTQSAPLAKPSLTAQSATAPQDNPRRMRVHYQWRQQQYQMEMVNEQAQAAASVKERGSCLEWLQSRNLLFYDAMMAIDRKFLSKWLIPPDSEPERSSHGGH</sequence>
<comment type="catalytic activity">
    <reaction evidence="10">
        <text>K(+)(in) + H(+)(out) = K(+)(out) + H(+)(in)</text>
        <dbReference type="Rhea" id="RHEA:29467"/>
        <dbReference type="ChEBI" id="CHEBI:15378"/>
        <dbReference type="ChEBI" id="CHEBI:29103"/>
    </reaction>
</comment>
<feature type="compositionally biased region" description="Polar residues" evidence="11">
    <location>
        <begin position="585"/>
        <end position="594"/>
    </location>
</feature>
<feature type="transmembrane region" description="Helical" evidence="12">
    <location>
        <begin position="370"/>
        <end position="391"/>
    </location>
</feature>
<dbReference type="GO" id="GO:0015385">
    <property type="term" value="F:sodium:proton antiporter activity"/>
    <property type="evidence" value="ECO:0007669"/>
    <property type="project" value="InterPro"/>
</dbReference>
<evidence type="ECO:0000256" key="1">
    <source>
        <dbReference type="ARBA" id="ARBA00004141"/>
    </source>
</evidence>
<comment type="catalytic activity">
    <reaction evidence="9">
        <text>Na(+)(in) + H(+)(out) = Na(+)(out) + H(+)(in)</text>
        <dbReference type="Rhea" id="RHEA:29419"/>
        <dbReference type="ChEBI" id="CHEBI:15378"/>
        <dbReference type="ChEBI" id="CHEBI:29101"/>
    </reaction>
</comment>
<keyword evidence="4 12" id="KW-1133">Transmembrane helix</keyword>
<evidence type="ECO:0000259" key="13">
    <source>
        <dbReference type="Pfam" id="PF00999"/>
    </source>
</evidence>
<gene>
    <name evidence="14" type="ORF">DTER00134_LOCUS13703</name>
</gene>
<evidence type="ECO:0000256" key="6">
    <source>
        <dbReference type="ARBA" id="ARBA00023065"/>
    </source>
</evidence>
<dbReference type="GO" id="GO:0051453">
    <property type="term" value="P:regulation of intracellular pH"/>
    <property type="evidence" value="ECO:0007669"/>
    <property type="project" value="TreeGrafter"/>
</dbReference>
<dbReference type="Gene3D" id="6.10.140.1330">
    <property type="match status" value="1"/>
</dbReference>
<feature type="transmembrane region" description="Helical" evidence="12">
    <location>
        <begin position="73"/>
        <end position="90"/>
    </location>
</feature>
<keyword evidence="8" id="KW-0739">Sodium transport</keyword>
<keyword evidence="3 12" id="KW-0812">Transmembrane</keyword>
<evidence type="ECO:0000256" key="10">
    <source>
        <dbReference type="ARBA" id="ARBA00047912"/>
    </source>
</evidence>
<comment type="subcellular location">
    <subcellularLocation>
        <location evidence="1">Membrane</location>
        <topology evidence="1">Multi-pass membrane protein</topology>
    </subcellularLocation>
</comment>
<dbReference type="InterPro" id="IPR018422">
    <property type="entry name" value="Cation/H_exchanger_CPA1"/>
</dbReference>
<evidence type="ECO:0000256" key="4">
    <source>
        <dbReference type="ARBA" id="ARBA00022989"/>
    </source>
</evidence>
<evidence type="ECO:0000313" key="14">
    <source>
        <dbReference type="EMBL" id="CAE0498630.1"/>
    </source>
</evidence>
<dbReference type="GO" id="GO:0015386">
    <property type="term" value="F:potassium:proton antiporter activity"/>
    <property type="evidence" value="ECO:0007669"/>
    <property type="project" value="TreeGrafter"/>
</dbReference>
<dbReference type="InterPro" id="IPR006153">
    <property type="entry name" value="Cation/H_exchanger_TM"/>
</dbReference>
<evidence type="ECO:0000256" key="12">
    <source>
        <dbReference type="SAM" id="Phobius"/>
    </source>
</evidence>
<organism evidence="14">
    <name type="scientific">Dunaliella tertiolecta</name>
    <name type="common">Green alga</name>
    <dbReference type="NCBI Taxonomy" id="3047"/>
    <lineage>
        <taxon>Eukaryota</taxon>
        <taxon>Viridiplantae</taxon>
        <taxon>Chlorophyta</taxon>
        <taxon>core chlorophytes</taxon>
        <taxon>Chlorophyceae</taxon>
        <taxon>CS clade</taxon>
        <taxon>Chlamydomonadales</taxon>
        <taxon>Dunaliellaceae</taxon>
        <taxon>Dunaliella</taxon>
    </lineage>
</organism>
<evidence type="ECO:0000256" key="2">
    <source>
        <dbReference type="ARBA" id="ARBA00022448"/>
    </source>
</evidence>
<feature type="compositionally biased region" description="Acidic residues" evidence="11">
    <location>
        <begin position="447"/>
        <end position="463"/>
    </location>
</feature>
<reference evidence="14" key="1">
    <citation type="submission" date="2021-01" db="EMBL/GenBank/DDBJ databases">
        <authorList>
            <person name="Corre E."/>
            <person name="Pelletier E."/>
            <person name="Niang G."/>
            <person name="Scheremetjew M."/>
            <person name="Finn R."/>
            <person name="Kale V."/>
            <person name="Holt S."/>
            <person name="Cochrane G."/>
            <person name="Meng A."/>
            <person name="Brown T."/>
            <person name="Cohen L."/>
        </authorList>
    </citation>
    <scope>NUCLEOTIDE SEQUENCE</scope>
    <source>
        <strain evidence="14">CCMP1320</strain>
    </source>
</reference>
<evidence type="ECO:0000256" key="3">
    <source>
        <dbReference type="ARBA" id="ARBA00022692"/>
    </source>
</evidence>
<evidence type="ECO:0000256" key="5">
    <source>
        <dbReference type="ARBA" id="ARBA00023053"/>
    </source>
</evidence>
<dbReference type="PANTHER" id="PTHR10110:SF187">
    <property type="entry name" value="SODIUM_HYDROGEN EXCHANGER"/>
    <property type="match status" value="1"/>
</dbReference>
<feature type="region of interest" description="Disordered" evidence="11">
    <location>
        <begin position="517"/>
        <end position="540"/>
    </location>
</feature>
<accession>A0A7S3VPM3</accession>
<feature type="region of interest" description="Disordered" evidence="11">
    <location>
        <begin position="442"/>
        <end position="503"/>
    </location>
</feature>
<dbReference type="Pfam" id="PF00999">
    <property type="entry name" value="Na_H_Exchanger"/>
    <property type="match status" value="1"/>
</dbReference>
<feature type="transmembrane region" description="Helical" evidence="12">
    <location>
        <begin position="305"/>
        <end position="327"/>
    </location>
</feature>
<dbReference type="PRINTS" id="PR01084">
    <property type="entry name" value="NAHEXCHNGR"/>
</dbReference>
<dbReference type="PANTHER" id="PTHR10110">
    <property type="entry name" value="SODIUM/HYDROGEN EXCHANGER"/>
    <property type="match status" value="1"/>
</dbReference>
<keyword evidence="5" id="KW-0915">Sodium</keyword>
<dbReference type="InterPro" id="IPR004709">
    <property type="entry name" value="NaH_exchanger"/>
</dbReference>
<evidence type="ECO:0000256" key="11">
    <source>
        <dbReference type="SAM" id="MobiDB-lite"/>
    </source>
</evidence>
<protein>
    <recommendedName>
        <fullName evidence="13">Cation/H+ exchanger transmembrane domain-containing protein</fullName>
    </recommendedName>
</protein>
<dbReference type="GO" id="GO:0098719">
    <property type="term" value="P:sodium ion import across plasma membrane"/>
    <property type="evidence" value="ECO:0007669"/>
    <property type="project" value="TreeGrafter"/>
</dbReference>
<dbReference type="GO" id="GO:0005768">
    <property type="term" value="C:endosome"/>
    <property type="evidence" value="ECO:0007669"/>
    <property type="project" value="TreeGrafter"/>
</dbReference>
<name>A0A7S3VPM3_DUNTE</name>
<keyword evidence="2" id="KW-0813">Transport</keyword>
<evidence type="ECO:0000256" key="7">
    <source>
        <dbReference type="ARBA" id="ARBA00023136"/>
    </source>
</evidence>
<keyword evidence="6" id="KW-0406">Ion transport</keyword>
<feature type="transmembrane region" description="Helical" evidence="12">
    <location>
        <begin position="334"/>
        <end position="358"/>
    </location>
</feature>
<keyword evidence="7 12" id="KW-0472">Membrane</keyword>
<dbReference type="EMBL" id="HBIP01022883">
    <property type="protein sequence ID" value="CAE0498630.1"/>
    <property type="molecule type" value="Transcribed_RNA"/>
</dbReference>
<feature type="region of interest" description="Disordered" evidence="11">
    <location>
        <begin position="576"/>
        <end position="598"/>
    </location>
</feature>
<evidence type="ECO:0000256" key="9">
    <source>
        <dbReference type="ARBA" id="ARBA00047524"/>
    </source>
</evidence>
<feature type="transmembrane region" description="Helical" evidence="12">
    <location>
        <begin position="102"/>
        <end position="124"/>
    </location>
</feature>
<feature type="transmembrane region" description="Helical" evidence="12">
    <location>
        <begin position="12"/>
        <end position="28"/>
    </location>
</feature>
<feature type="transmembrane region" description="Helical" evidence="12">
    <location>
        <begin position="207"/>
        <end position="231"/>
    </location>
</feature>